<dbReference type="AlphaFoldDB" id="A0A9E3ZTZ6"/>
<dbReference type="Gene3D" id="1.20.5.2050">
    <property type="match status" value="1"/>
</dbReference>
<dbReference type="EMBL" id="JAJJVO010000071">
    <property type="protein sequence ID" value="MCC9273543.1"/>
    <property type="molecule type" value="Genomic_DNA"/>
</dbReference>
<reference evidence="1" key="1">
    <citation type="journal article" date="2021" name="PeerJ">
        <title>Extensive microbial diversity within the chicken gut microbiome revealed by metagenomics and culture.</title>
        <authorList>
            <person name="Gilroy R."/>
            <person name="Ravi A."/>
            <person name="Getino M."/>
            <person name="Pursley I."/>
            <person name="Horton D.L."/>
            <person name="Alikhan N.F."/>
            <person name="Baker D."/>
            <person name="Gharbi K."/>
            <person name="Hall N."/>
            <person name="Watson M."/>
            <person name="Adriaenssens E.M."/>
            <person name="Foster-Nyarko E."/>
            <person name="Jarju S."/>
            <person name="Secka A."/>
            <person name="Antonio M."/>
            <person name="Oren A."/>
            <person name="Chaudhuri R.R."/>
            <person name="La Ragione R."/>
            <person name="Hildebrand F."/>
            <person name="Pallen M.J."/>
        </authorList>
    </citation>
    <scope>NUCLEOTIDE SEQUENCE</scope>
    <source>
        <strain evidence="1">150</strain>
    </source>
</reference>
<dbReference type="InterPro" id="IPR016177">
    <property type="entry name" value="DNA-bd_dom_sf"/>
</dbReference>
<comment type="caution">
    <text evidence="1">The sequence shown here is derived from an EMBL/GenBank/DDBJ whole genome shotgun (WGS) entry which is preliminary data.</text>
</comment>
<dbReference type="GO" id="GO:0003677">
    <property type="term" value="F:DNA binding"/>
    <property type="evidence" value="ECO:0007669"/>
    <property type="project" value="InterPro"/>
</dbReference>
<reference evidence="1" key="2">
    <citation type="submission" date="2021-11" db="EMBL/GenBank/DDBJ databases">
        <authorList>
            <person name="Gilroy R."/>
        </authorList>
    </citation>
    <scope>NUCLEOTIDE SEQUENCE</scope>
    <source>
        <strain evidence="1">150</strain>
    </source>
</reference>
<proteinExistence type="predicted"/>
<organism evidence="1 2">
    <name type="scientific">Enterococcus aquimarinus</name>
    <dbReference type="NCBI Taxonomy" id="328396"/>
    <lineage>
        <taxon>Bacteria</taxon>
        <taxon>Bacillati</taxon>
        <taxon>Bacillota</taxon>
        <taxon>Bacilli</taxon>
        <taxon>Lactobacillales</taxon>
        <taxon>Enterococcaceae</taxon>
        <taxon>Enterococcus</taxon>
    </lineage>
</organism>
<dbReference type="SUPFAM" id="SSF54171">
    <property type="entry name" value="DNA-binding domain"/>
    <property type="match status" value="1"/>
</dbReference>
<dbReference type="Proteomes" id="UP000813384">
    <property type="component" value="Unassembled WGS sequence"/>
</dbReference>
<evidence type="ECO:0000313" key="1">
    <source>
        <dbReference type="EMBL" id="MCC9273543.1"/>
    </source>
</evidence>
<sequence length="165" mass="18904">MGGKKTDLTGQRFGRLVVVRETNERKSGYVVWECKCDCGEISFVTSWHLRSGNTKSCGCLREEVCSKIMKTKSHRTKAIEAKKGNTLVEGTDLSLLTQKTYSNNTSGQKGVYWDKRNKKWQSGITIKGKRIFLGYYANKQDAINARLEAEEKYFKPILEKYEKKD</sequence>
<evidence type="ECO:0000313" key="2">
    <source>
        <dbReference type="Proteomes" id="UP000813384"/>
    </source>
</evidence>
<protein>
    <submittedName>
        <fullName evidence="1">Alcohol dehydrogenase</fullName>
    </submittedName>
</protein>
<gene>
    <name evidence="1" type="ORF">K8V42_04550</name>
</gene>
<name>A0A9E3ZTZ6_9ENTE</name>
<accession>A0A9E3ZTZ6</accession>